<dbReference type="Proteomes" id="UP000009399">
    <property type="component" value="Chromosome"/>
</dbReference>
<dbReference type="RefSeq" id="WP_015084258.1">
    <property type="nucleotide sequence ID" value="NC_019552.1"/>
</dbReference>
<gene>
    <name evidence="1" type="ORF">MOS_632</name>
</gene>
<dbReference type="AlphaFoldDB" id="A0AAI8AN96"/>
<evidence type="ECO:0000313" key="1">
    <source>
        <dbReference type="EMBL" id="AFX74535.1"/>
    </source>
</evidence>
<sequence>MQAWKTKKLKIENDYKELFTSLALENQQNEAQLKEYVKTKKQEIETKFKNLANKIVLVNSQNGQHNEFEKSTLIPWETKTSDKPMDETNFHNTSQYDSMLKELSDYDSQASQNIKSELGETTGLRNVMATMFGYDSLDKFNAVKDNKHETYIVPKEKLDEAKFNSGYTPYKVDNIGFHLRHLENYFIFGLDDNQNHGEKGDDLHSVNALISSLSSSLNGKNGIKTKKNEVKQRVTSFLPNILKDKHADINKIDDDFLYYFANYLNLAIIKHSLEHYTDTGLIPKKQMILNL</sequence>
<name>A0AAI8AN96_MESHY</name>
<reference evidence="1 2" key="1">
    <citation type="journal article" date="2013" name="Genome Announc.">
        <title>Complete Genome Sequence of Mycoplasma hyorhinis Strain SK76.</title>
        <authorList>
            <person name="Goodison S."/>
            <person name="Urquidi V."/>
            <person name="Kumar D."/>
            <person name="Reyes L."/>
            <person name="Rosser C.J."/>
        </authorList>
    </citation>
    <scope>NUCLEOTIDE SEQUENCE [LARGE SCALE GENOMIC DNA]</scope>
    <source>
        <strain evidence="1 2">SK76</strain>
    </source>
</reference>
<organism evidence="1 2">
    <name type="scientific">Mesomycoplasma hyorhinis SK76</name>
    <dbReference type="NCBI Taxonomy" id="1118964"/>
    <lineage>
        <taxon>Bacteria</taxon>
        <taxon>Bacillati</taxon>
        <taxon>Mycoplasmatota</taxon>
        <taxon>Mycoplasmoidales</taxon>
        <taxon>Metamycoplasmataceae</taxon>
        <taxon>Mesomycoplasma</taxon>
    </lineage>
</organism>
<protein>
    <submittedName>
        <fullName evidence="1">Uncharacterized protein</fullName>
    </submittedName>
</protein>
<dbReference type="EMBL" id="CP003914">
    <property type="protein sequence ID" value="AFX74535.1"/>
    <property type="molecule type" value="Genomic_DNA"/>
</dbReference>
<evidence type="ECO:0000313" key="2">
    <source>
        <dbReference type="Proteomes" id="UP000009399"/>
    </source>
</evidence>
<proteinExistence type="predicted"/>
<accession>A0AAI8AN96</accession>
<dbReference type="KEGG" id="mhs:MOS_632"/>